<evidence type="ECO:0000256" key="5">
    <source>
        <dbReference type="ARBA" id="ARBA00022692"/>
    </source>
</evidence>
<evidence type="ECO:0000259" key="9">
    <source>
        <dbReference type="PROSITE" id="PS50928"/>
    </source>
</evidence>
<dbReference type="Gene3D" id="1.10.3720.10">
    <property type="entry name" value="MetI-like"/>
    <property type="match status" value="1"/>
</dbReference>
<name>A0A223KMI6_9BACI</name>
<dbReference type="PROSITE" id="PS50928">
    <property type="entry name" value="ABC_TM1"/>
    <property type="match status" value="1"/>
</dbReference>
<feature type="transmembrane region" description="Helical" evidence="8">
    <location>
        <begin position="144"/>
        <end position="164"/>
    </location>
</feature>
<dbReference type="InterPro" id="IPR050901">
    <property type="entry name" value="BP-dep_ABC_trans_perm"/>
</dbReference>
<keyword evidence="5 8" id="KW-0812">Transmembrane</keyword>
<evidence type="ECO:0000313" key="11">
    <source>
        <dbReference type="Proteomes" id="UP000215224"/>
    </source>
</evidence>
<evidence type="ECO:0000313" key="10">
    <source>
        <dbReference type="EMBL" id="AST90564.1"/>
    </source>
</evidence>
<feature type="transmembrane region" description="Helical" evidence="8">
    <location>
        <begin position="247"/>
        <end position="265"/>
    </location>
</feature>
<accession>A0A223KMI6</accession>
<evidence type="ECO:0000256" key="1">
    <source>
        <dbReference type="ARBA" id="ARBA00004651"/>
    </source>
</evidence>
<keyword evidence="4" id="KW-0762">Sugar transport</keyword>
<dbReference type="SUPFAM" id="SSF161098">
    <property type="entry name" value="MetI-like"/>
    <property type="match status" value="1"/>
</dbReference>
<evidence type="ECO:0000256" key="8">
    <source>
        <dbReference type="RuleBase" id="RU363032"/>
    </source>
</evidence>
<dbReference type="InterPro" id="IPR035906">
    <property type="entry name" value="MetI-like_sf"/>
</dbReference>
<proteinExistence type="inferred from homology"/>
<feature type="transmembrane region" description="Helical" evidence="8">
    <location>
        <begin position="185"/>
        <end position="207"/>
    </location>
</feature>
<comment type="similarity">
    <text evidence="8">Belongs to the binding-protein-dependent transport system permease family.</text>
</comment>
<dbReference type="EMBL" id="CP018866">
    <property type="protein sequence ID" value="AST90564.1"/>
    <property type="molecule type" value="Genomic_DNA"/>
</dbReference>
<evidence type="ECO:0000256" key="7">
    <source>
        <dbReference type="ARBA" id="ARBA00023136"/>
    </source>
</evidence>
<feature type="transmembrane region" description="Helical" evidence="8">
    <location>
        <begin position="12"/>
        <end position="33"/>
    </location>
</feature>
<dbReference type="GO" id="GO:0005886">
    <property type="term" value="C:plasma membrane"/>
    <property type="evidence" value="ECO:0007669"/>
    <property type="project" value="UniProtKB-SubCell"/>
</dbReference>
<evidence type="ECO:0000256" key="4">
    <source>
        <dbReference type="ARBA" id="ARBA00022597"/>
    </source>
</evidence>
<dbReference type="KEGG" id="bcoh:BC6307_04360"/>
<dbReference type="CDD" id="cd06261">
    <property type="entry name" value="TM_PBP2"/>
    <property type="match status" value="1"/>
</dbReference>
<keyword evidence="3" id="KW-1003">Cell membrane</keyword>
<dbReference type="PANTHER" id="PTHR32243:SF34">
    <property type="entry name" value="GALACTOOLIGOSACCHARIDES TRANSPORT SYSTEM PERMEASE PROTEIN GANQ"/>
    <property type="match status" value="1"/>
</dbReference>
<keyword evidence="11" id="KW-1185">Reference proteome</keyword>
<dbReference type="GO" id="GO:0042956">
    <property type="term" value="P:maltodextrin transmembrane transport"/>
    <property type="evidence" value="ECO:0007669"/>
    <property type="project" value="TreeGrafter"/>
</dbReference>
<dbReference type="Proteomes" id="UP000215224">
    <property type="component" value="Chromosome"/>
</dbReference>
<dbReference type="InterPro" id="IPR000515">
    <property type="entry name" value="MetI-like"/>
</dbReference>
<dbReference type="PANTHER" id="PTHR32243">
    <property type="entry name" value="MALTOSE TRANSPORT SYSTEM PERMEASE-RELATED"/>
    <property type="match status" value="1"/>
</dbReference>
<dbReference type="Pfam" id="PF00528">
    <property type="entry name" value="BPD_transp_1"/>
    <property type="match status" value="1"/>
</dbReference>
<reference evidence="10 11" key="1">
    <citation type="submission" date="2016-12" db="EMBL/GenBank/DDBJ databases">
        <title>The whole genome sequencing and assembly of Bacillus cohnii DSM 6307T strain.</title>
        <authorList>
            <person name="Lee Y.-J."/>
            <person name="Yi H."/>
            <person name="Bahn Y.-S."/>
            <person name="Kim J.F."/>
            <person name="Lee D.-W."/>
        </authorList>
    </citation>
    <scope>NUCLEOTIDE SEQUENCE [LARGE SCALE GENOMIC DNA]</scope>
    <source>
        <strain evidence="10 11">DSM 6307</strain>
    </source>
</reference>
<evidence type="ECO:0000256" key="2">
    <source>
        <dbReference type="ARBA" id="ARBA00022448"/>
    </source>
</evidence>
<sequence length="280" mass="31451">MSRKLKSRIEVSLIYLFIGFMAIIIAYPLLWTIGISLNPGTSLYSASIIPENWSLEHYKWLFTDPNSDYLTWYKNSVIVAVANAFFSVVITAFVAYAFSRYRFKGRTYGLYAFLLLQMFPALMAMVALYILLNMLGLLDTLTGLILIYVGGQIPFNAWLVKGYFDTIPKELDEAARMDGAGHFGVFFKIMLPLAKPILAVVALFNFMAPFTDFLLPRIILRNPENYTLALGLFNFIADQFANNFTRFAAGSILIAIPIALVFLFLQRYLISGLTAGGTKG</sequence>
<dbReference type="STRING" id="1314751.GCA_001591425_04049"/>
<evidence type="ECO:0000256" key="6">
    <source>
        <dbReference type="ARBA" id="ARBA00022989"/>
    </source>
</evidence>
<feature type="transmembrane region" description="Helical" evidence="8">
    <location>
        <begin position="77"/>
        <end position="98"/>
    </location>
</feature>
<keyword evidence="6 8" id="KW-1133">Transmembrane helix</keyword>
<dbReference type="GO" id="GO:0015423">
    <property type="term" value="F:ABC-type maltose transporter activity"/>
    <property type="evidence" value="ECO:0007669"/>
    <property type="project" value="TreeGrafter"/>
</dbReference>
<protein>
    <submittedName>
        <fullName evidence="10">Sugar ABC transporter permease</fullName>
    </submittedName>
</protein>
<dbReference type="AlphaFoldDB" id="A0A223KMI6"/>
<keyword evidence="2 8" id="KW-0813">Transport</keyword>
<feature type="transmembrane region" description="Helical" evidence="8">
    <location>
        <begin position="110"/>
        <end position="132"/>
    </location>
</feature>
<dbReference type="RefSeq" id="WP_066420092.1">
    <property type="nucleotide sequence ID" value="NZ_CP018866.1"/>
</dbReference>
<gene>
    <name evidence="10" type="ORF">BC6307_04360</name>
</gene>
<dbReference type="FunFam" id="1.10.3720.10:FF:000034">
    <property type="entry name" value="Sugar ABC transporter permease"/>
    <property type="match status" value="1"/>
</dbReference>
<organism evidence="10 11">
    <name type="scientific">Sutcliffiella cohnii</name>
    <dbReference type="NCBI Taxonomy" id="33932"/>
    <lineage>
        <taxon>Bacteria</taxon>
        <taxon>Bacillati</taxon>
        <taxon>Bacillota</taxon>
        <taxon>Bacilli</taxon>
        <taxon>Bacillales</taxon>
        <taxon>Bacillaceae</taxon>
        <taxon>Sutcliffiella</taxon>
    </lineage>
</organism>
<evidence type="ECO:0000256" key="3">
    <source>
        <dbReference type="ARBA" id="ARBA00022475"/>
    </source>
</evidence>
<comment type="subcellular location">
    <subcellularLocation>
        <location evidence="1 8">Cell membrane</location>
        <topology evidence="1 8">Multi-pass membrane protein</topology>
    </subcellularLocation>
</comment>
<keyword evidence="7 8" id="KW-0472">Membrane</keyword>
<feature type="domain" description="ABC transmembrane type-1" evidence="9">
    <location>
        <begin position="73"/>
        <end position="265"/>
    </location>
</feature>